<evidence type="ECO:0008006" key="4">
    <source>
        <dbReference type="Google" id="ProtNLM"/>
    </source>
</evidence>
<feature type="chain" id="PRO_5042854310" description="LPS-assembly protein LptD" evidence="1">
    <location>
        <begin position="24"/>
        <end position="537"/>
    </location>
</feature>
<sequence length="537" mass="56556">MRRAAALALFACALAPAAATARAAAMLDGGTVVFFSDTLALVARDGATLRLADGTRCSADAAYVDLKRNRAVCAGNARVVHGAASVRADAVALELDGPRVDLLDATDGVTRTTRDLRAPAPAEIDGERFAFPDVDDRTAYIRSRRATIVPRANVRFTPAAFPTSVGAVPVPSYLYTFATSAGFSASTLAGATFDQPYGLFGTPTALTSLHARWLQGPGGTLALQQQIAAGDAAYVTGAIDAPLRGNATTGISAYRRMGSRYTASFGASSQFGIRQANAAFGAAFGGAGGRLAYALQTGGFSTFDASLRSPDLALPRGATVRVTADLGFDGQRGGALSPYAILPDGRRYGTVWRHGVDVFVASPTLRGPLGTSLSATLDGARTWFAFPRRADTVTASASASKRVSAGVTLFAGYVNGWTSQVYPGLQTTFYPVPNPLPLAPDGTPYLGYGAFRGAAVARYANLDLQIAPPRSSTSVRLSLRHADDFVQFDGIGRPRWEFRGDTTFRPFPNVGLSFGRSYDFDWGGRRWIPGWSFAIQP</sequence>
<keyword evidence="3" id="KW-1185">Reference proteome</keyword>
<dbReference type="Proteomes" id="UP001317532">
    <property type="component" value="Chromosome"/>
</dbReference>
<keyword evidence="1" id="KW-0732">Signal</keyword>
<organism evidence="2 3">
    <name type="scientific">Vulcanimicrobium alpinum</name>
    <dbReference type="NCBI Taxonomy" id="3016050"/>
    <lineage>
        <taxon>Bacteria</taxon>
        <taxon>Bacillati</taxon>
        <taxon>Vulcanimicrobiota</taxon>
        <taxon>Vulcanimicrobiia</taxon>
        <taxon>Vulcanimicrobiales</taxon>
        <taxon>Vulcanimicrobiaceae</taxon>
        <taxon>Vulcanimicrobium</taxon>
    </lineage>
</organism>
<proteinExistence type="predicted"/>
<name>A0AAN2CAH8_UNVUL</name>
<evidence type="ECO:0000313" key="2">
    <source>
        <dbReference type="EMBL" id="BDE07680.1"/>
    </source>
</evidence>
<dbReference type="KEGG" id="vab:WPS_29560"/>
<evidence type="ECO:0000256" key="1">
    <source>
        <dbReference type="SAM" id="SignalP"/>
    </source>
</evidence>
<evidence type="ECO:0000313" key="3">
    <source>
        <dbReference type="Proteomes" id="UP001317532"/>
    </source>
</evidence>
<reference evidence="2 3" key="1">
    <citation type="journal article" date="2022" name="ISME Commun">
        <title>Vulcanimicrobium alpinus gen. nov. sp. nov., the first cultivated representative of the candidate phylum 'Eremiobacterota', is a metabolically versatile aerobic anoxygenic phototroph.</title>
        <authorList>
            <person name="Yabe S."/>
            <person name="Muto K."/>
            <person name="Abe K."/>
            <person name="Yokota A."/>
            <person name="Staudigel H."/>
            <person name="Tebo B.M."/>
        </authorList>
    </citation>
    <scope>NUCLEOTIDE SEQUENCE [LARGE SCALE GENOMIC DNA]</scope>
    <source>
        <strain evidence="2 3">WC8-2</strain>
    </source>
</reference>
<protein>
    <recommendedName>
        <fullName evidence="4">LPS-assembly protein LptD</fullName>
    </recommendedName>
</protein>
<gene>
    <name evidence="2" type="ORF">WPS_29560</name>
</gene>
<dbReference type="AlphaFoldDB" id="A0AAN2CAH8"/>
<accession>A0AAN2CAH8</accession>
<feature type="signal peptide" evidence="1">
    <location>
        <begin position="1"/>
        <end position="23"/>
    </location>
</feature>
<dbReference type="EMBL" id="AP025523">
    <property type="protein sequence ID" value="BDE07680.1"/>
    <property type="molecule type" value="Genomic_DNA"/>
</dbReference>